<feature type="region of interest" description="Disordered" evidence="1">
    <location>
        <begin position="21"/>
        <end position="92"/>
    </location>
</feature>
<dbReference type="Gene3D" id="3.10.450.50">
    <property type="match status" value="1"/>
</dbReference>
<comment type="caution">
    <text evidence="2">The sequence shown here is derived from an EMBL/GenBank/DDBJ whole genome shotgun (WGS) entry which is preliminary data.</text>
</comment>
<evidence type="ECO:0000256" key="1">
    <source>
        <dbReference type="SAM" id="MobiDB-lite"/>
    </source>
</evidence>
<evidence type="ECO:0000313" key="3">
    <source>
        <dbReference type="Proteomes" id="UP001499987"/>
    </source>
</evidence>
<dbReference type="SUPFAM" id="SSF54427">
    <property type="entry name" value="NTF2-like"/>
    <property type="match status" value="1"/>
</dbReference>
<evidence type="ECO:0008006" key="4">
    <source>
        <dbReference type="Google" id="ProtNLM"/>
    </source>
</evidence>
<gene>
    <name evidence="2" type="ORF">GCM10009663_63110</name>
</gene>
<proteinExistence type="predicted"/>
<reference evidence="2 3" key="1">
    <citation type="journal article" date="2019" name="Int. J. Syst. Evol. Microbiol.">
        <title>The Global Catalogue of Microorganisms (GCM) 10K type strain sequencing project: providing services to taxonomists for standard genome sequencing and annotation.</title>
        <authorList>
            <consortium name="The Broad Institute Genomics Platform"/>
            <consortium name="The Broad Institute Genome Sequencing Center for Infectious Disease"/>
            <person name="Wu L."/>
            <person name="Ma J."/>
        </authorList>
    </citation>
    <scope>NUCLEOTIDE SEQUENCE [LARGE SCALE GENOMIC DNA]</scope>
    <source>
        <strain evidence="2 3">JCM 13002</strain>
    </source>
</reference>
<name>A0ABN1U397_9ACTN</name>
<keyword evidence="3" id="KW-1185">Reference proteome</keyword>
<evidence type="ECO:0000313" key="2">
    <source>
        <dbReference type="EMBL" id="GAA1113698.1"/>
    </source>
</evidence>
<organism evidence="2 3">
    <name type="scientific">Kitasatospora arboriphila</name>
    <dbReference type="NCBI Taxonomy" id="258052"/>
    <lineage>
        <taxon>Bacteria</taxon>
        <taxon>Bacillati</taxon>
        <taxon>Actinomycetota</taxon>
        <taxon>Actinomycetes</taxon>
        <taxon>Kitasatosporales</taxon>
        <taxon>Streptomycetaceae</taxon>
        <taxon>Kitasatospora</taxon>
    </lineage>
</organism>
<sequence length="215" mass="23198">MLSATQIMTATWPAAEAMLGSKDWPATGDTGPQRVHDAGEGSSARTAQSPGPEWRRSGGGGNSVTTHPHRSFGVRSPRLGPQTTRANPEGLPVDTTIADLMRRNRLAVFNGPDAERRNAAIALTYAEDAVRHEPDRVNRGRETLAWRAADLFAQSPDWVMRPDGPVSVNDDLGRLAFHHGPAGRPHLVTGMDIAHGKDGVIIELYTFVDGTSHRS</sequence>
<protein>
    <recommendedName>
        <fullName evidence="4">Nuclear transport factor 2 family protein</fullName>
    </recommendedName>
</protein>
<dbReference type="InterPro" id="IPR032710">
    <property type="entry name" value="NTF2-like_dom_sf"/>
</dbReference>
<dbReference type="Proteomes" id="UP001499987">
    <property type="component" value="Unassembled WGS sequence"/>
</dbReference>
<accession>A0ABN1U397</accession>
<dbReference type="EMBL" id="BAAALD010000089">
    <property type="protein sequence ID" value="GAA1113698.1"/>
    <property type="molecule type" value="Genomic_DNA"/>
</dbReference>